<sequence length="153" mass="17191">MTKDEENKTRPADPIFEFFRDVHIIQHLSQARMEKALPGGMLQSHFGVLSHLVRSNESKSPATLADIFQVSRPSMTNTLNKLEKMRFVKILPDASDGRAKRVVITSAGIAAQQQAIQAIAPLFADIVKAVGVEAFQKLLPEMNRIRQFLDEHR</sequence>
<dbReference type="Pfam" id="PF12802">
    <property type="entry name" value="MarR_2"/>
    <property type="match status" value="1"/>
</dbReference>
<dbReference type="EMBL" id="AP023086">
    <property type="protein sequence ID" value="BCD99805.1"/>
    <property type="molecule type" value="Genomic_DNA"/>
</dbReference>
<gene>
    <name evidence="2" type="ORF">MARGE09_P4007</name>
</gene>
<dbReference type="InterPro" id="IPR000835">
    <property type="entry name" value="HTH_MarR-typ"/>
</dbReference>
<proteinExistence type="predicted"/>
<dbReference type="InterPro" id="IPR036388">
    <property type="entry name" value="WH-like_DNA-bd_sf"/>
</dbReference>
<dbReference type="InterPro" id="IPR039422">
    <property type="entry name" value="MarR/SlyA-like"/>
</dbReference>
<organism evidence="2 3">
    <name type="scientific">Marinagarivorans cellulosilyticus</name>
    <dbReference type="NCBI Taxonomy" id="2721545"/>
    <lineage>
        <taxon>Bacteria</taxon>
        <taxon>Pseudomonadati</taxon>
        <taxon>Pseudomonadota</taxon>
        <taxon>Gammaproteobacteria</taxon>
        <taxon>Cellvibrionales</taxon>
        <taxon>Cellvibrionaceae</taxon>
        <taxon>Marinagarivorans</taxon>
    </lineage>
</organism>
<dbReference type="RefSeq" id="WP_236985104.1">
    <property type="nucleotide sequence ID" value="NZ_AP023086.1"/>
</dbReference>
<evidence type="ECO:0000259" key="1">
    <source>
        <dbReference type="PROSITE" id="PS50995"/>
    </source>
</evidence>
<dbReference type="PANTHER" id="PTHR33164:SF43">
    <property type="entry name" value="HTH-TYPE TRANSCRIPTIONAL REPRESSOR YETL"/>
    <property type="match status" value="1"/>
</dbReference>
<feature type="domain" description="HTH marR-type" evidence="1">
    <location>
        <begin position="15"/>
        <end position="153"/>
    </location>
</feature>
<dbReference type="PRINTS" id="PR00598">
    <property type="entry name" value="HTHMARR"/>
</dbReference>
<evidence type="ECO:0000313" key="3">
    <source>
        <dbReference type="Proteomes" id="UP001320119"/>
    </source>
</evidence>
<protein>
    <recommendedName>
        <fullName evidence="1">HTH marR-type domain-containing protein</fullName>
    </recommendedName>
</protein>
<name>A0AAN1WLH8_9GAMM</name>
<dbReference type="Gene3D" id="1.10.10.10">
    <property type="entry name" value="Winged helix-like DNA-binding domain superfamily/Winged helix DNA-binding domain"/>
    <property type="match status" value="1"/>
</dbReference>
<dbReference type="PANTHER" id="PTHR33164">
    <property type="entry name" value="TRANSCRIPTIONAL REGULATOR, MARR FAMILY"/>
    <property type="match status" value="1"/>
</dbReference>
<dbReference type="SUPFAM" id="SSF46785">
    <property type="entry name" value="Winged helix' DNA-binding domain"/>
    <property type="match status" value="1"/>
</dbReference>
<keyword evidence="3" id="KW-1185">Reference proteome</keyword>
<dbReference type="GO" id="GO:0003700">
    <property type="term" value="F:DNA-binding transcription factor activity"/>
    <property type="evidence" value="ECO:0007669"/>
    <property type="project" value="InterPro"/>
</dbReference>
<dbReference type="InterPro" id="IPR036390">
    <property type="entry name" value="WH_DNA-bd_sf"/>
</dbReference>
<dbReference type="SMART" id="SM00347">
    <property type="entry name" value="HTH_MARR"/>
    <property type="match status" value="1"/>
</dbReference>
<dbReference type="AlphaFoldDB" id="A0AAN1WLH8"/>
<dbReference type="Proteomes" id="UP001320119">
    <property type="component" value="Chromosome"/>
</dbReference>
<dbReference type="PROSITE" id="PS50995">
    <property type="entry name" value="HTH_MARR_2"/>
    <property type="match status" value="1"/>
</dbReference>
<evidence type="ECO:0000313" key="2">
    <source>
        <dbReference type="EMBL" id="BCD99805.1"/>
    </source>
</evidence>
<dbReference type="KEGG" id="marq:MARGE09_P4007"/>
<reference evidence="2 3" key="1">
    <citation type="journal article" date="2022" name="IScience">
        <title>An ultrasensitive nanofiber-based assay for enzymatic hydrolysis and deep-sea microbial degradation of cellulose.</title>
        <authorList>
            <person name="Tsudome M."/>
            <person name="Tachioka M."/>
            <person name="Miyazaki M."/>
            <person name="Uchimura K."/>
            <person name="Tsuda M."/>
            <person name="Takaki Y."/>
            <person name="Deguchi S."/>
        </authorList>
    </citation>
    <scope>NUCLEOTIDE SEQUENCE [LARGE SCALE GENOMIC DNA]</scope>
    <source>
        <strain evidence="2 3">GE09</strain>
    </source>
</reference>
<dbReference type="GO" id="GO:0006950">
    <property type="term" value="P:response to stress"/>
    <property type="evidence" value="ECO:0007669"/>
    <property type="project" value="TreeGrafter"/>
</dbReference>
<accession>A0AAN1WLH8</accession>